<reference evidence="1 2" key="1">
    <citation type="submission" date="2024-10" db="EMBL/GenBank/DDBJ databases">
        <title>Updated reference genomes for cyclostephanoid diatoms.</title>
        <authorList>
            <person name="Roberts W.R."/>
            <person name="Alverson A.J."/>
        </authorList>
    </citation>
    <scope>NUCLEOTIDE SEQUENCE [LARGE SCALE GENOMIC DNA]</scope>
    <source>
        <strain evidence="1 2">AJA276-08</strain>
    </source>
</reference>
<comment type="caution">
    <text evidence="1">The sequence shown here is derived from an EMBL/GenBank/DDBJ whole genome shotgun (WGS) entry which is preliminary data.</text>
</comment>
<dbReference type="Proteomes" id="UP001530315">
    <property type="component" value="Unassembled WGS sequence"/>
</dbReference>
<proteinExistence type="predicted"/>
<name>A0ABD3MYR0_9STRA</name>
<sequence length="104" mass="10961">MDLQDNIGAQACPLIQSPSDGFAGQWYGPCPVIYFSGVTNAEMMDTYKILANKIYSETNGAQWPACAKAVPGAIGKSLEQVITEISGDHADAMRMSTSGADVDG</sequence>
<protein>
    <submittedName>
        <fullName evidence="1">Uncharacterized protein</fullName>
    </submittedName>
</protein>
<accession>A0ABD3MYR0</accession>
<organism evidence="1 2">
    <name type="scientific">Stephanodiscus triporus</name>
    <dbReference type="NCBI Taxonomy" id="2934178"/>
    <lineage>
        <taxon>Eukaryota</taxon>
        <taxon>Sar</taxon>
        <taxon>Stramenopiles</taxon>
        <taxon>Ochrophyta</taxon>
        <taxon>Bacillariophyta</taxon>
        <taxon>Coscinodiscophyceae</taxon>
        <taxon>Thalassiosirophycidae</taxon>
        <taxon>Stephanodiscales</taxon>
        <taxon>Stephanodiscaceae</taxon>
        <taxon>Stephanodiscus</taxon>
    </lineage>
</organism>
<dbReference type="EMBL" id="JALLAZ020001714">
    <property type="protein sequence ID" value="KAL3767076.1"/>
    <property type="molecule type" value="Genomic_DNA"/>
</dbReference>
<evidence type="ECO:0000313" key="2">
    <source>
        <dbReference type="Proteomes" id="UP001530315"/>
    </source>
</evidence>
<dbReference type="AlphaFoldDB" id="A0ABD3MYR0"/>
<gene>
    <name evidence="1" type="ORF">ACHAW5_005636</name>
</gene>
<evidence type="ECO:0000313" key="1">
    <source>
        <dbReference type="EMBL" id="KAL3767076.1"/>
    </source>
</evidence>
<keyword evidence="2" id="KW-1185">Reference proteome</keyword>